<feature type="domain" description="Carbohydrate kinase PfkB" evidence="9">
    <location>
        <begin position="11"/>
        <end position="280"/>
    </location>
</feature>
<dbReference type="InterPro" id="IPR011611">
    <property type="entry name" value="PfkB_dom"/>
</dbReference>
<comment type="function">
    <text evidence="8">Catalyzes the ATP-dependent phosphorylation of fructose-l-phosphate to fructose-l,6-bisphosphate.</text>
</comment>
<dbReference type="EC" id="2.7.1.144" evidence="7"/>
<keyword evidence="3 7" id="KW-0547">Nucleotide-binding</keyword>
<keyword evidence="2 7" id="KW-0808">Transferase</keyword>
<keyword evidence="7" id="KW-0423">Lactose metabolism</keyword>
<evidence type="ECO:0000313" key="11">
    <source>
        <dbReference type="Proteomes" id="UP000886818"/>
    </source>
</evidence>
<evidence type="ECO:0000256" key="6">
    <source>
        <dbReference type="ARBA" id="ARBA00047745"/>
    </source>
</evidence>
<proteinExistence type="inferred from homology"/>
<evidence type="ECO:0000256" key="2">
    <source>
        <dbReference type="ARBA" id="ARBA00022679"/>
    </source>
</evidence>
<comment type="similarity">
    <text evidence="1">Belongs to the carbohydrate kinase pfkB family.</text>
</comment>
<name>A0ABX8RB48_9CLOT</name>
<keyword evidence="11" id="KW-1185">Reference proteome</keyword>
<evidence type="ECO:0000256" key="5">
    <source>
        <dbReference type="ARBA" id="ARBA00022840"/>
    </source>
</evidence>
<dbReference type="InterPro" id="IPR017583">
    <property type="entry name" value="Tagatose/fructose_Pkinase"/>
</dbReference>
<keyword evidence="4 8" id="KW-0418">Kinase</keyword>
<dbReference type="PROSITE" id="PS00584">
    <property type="entry name" value="PFKB_KINASES_2"/>
    <property type="match status" value="1"/>
</dbReference>
<dbReference type="PROSITE" id="PS00583">
    <property type="entry name" value="PFKB_KINASES_1"/>
    <property type="match status" value="1"/>
</dbReference>
<organism evidence="10 11">
    <name type="scientific">Crassaminicella indica</name>
    <dbReference type="NCBI Taxonomy" id="2855394"/>
    <lineage>
        <taxon>Bacteria</taxon>
        <taxon>Bacillati</taxon>
        <taxon>Bacillota</taxon>
        <taxon>Clostridia</taxon>
        <taxon>Eubacteriales</taxon>
        <taxon>Clostridiaceae</taxon>
        <taxon>Crassaminicella</taxon>
    </lineage>
</organism>
<dbReference type="PANTHER" id="PTHR46566:SF1">
    <property type="entry name" value="1-PHOSPHOFRUCTOKINASE"/>
    <property type="match status" value="1"/>
</dbReference>
<evidence type="ECO:0000256" key="4">
    <source>
        <dbReference type="ARBA" id="ARBA00022777"/>
    </source>
</evidence>
<dbReference type="RefSeq" id="WP_218282985.1">
    <property type="nucleotide sequence ID" value="NZ_CP078093.1"/>
</dbReference>
<gene>
    <name evidence="10" type="primary">pfkB</name>
    <name evidence="10" type="ORF">KVH43_00135</name>
</gene>
<evidence type="ECO:0000256" key="3">
    <source>
        <dbReference type="ARBA" id="ARBA00022741"/>
    </source>
</evidence>
<dbReference type="NCBIfam" id="TIGR03828">
    <property type="entry name" value="pfkB"/>
    <property type="match status" value="1"/>
</dbReference>
<evidence type="ECO:0000256" key="7">
    <source>
        <dbReference type="PIRNR" id="PIRNR000535"/>
    </source>
</evidence>
<comment type="catalytic activity">
    <reaction evidence="6 8">
        <text>beta-D-fructose 1-phosphate + ATP = beta-D-fructose 1,6-bisphosphate + ADP + H(+)</text>
        <dbReference type="Rhea" id="RHEA:14213"/>
        <dbReference type="ChEBI" id="CHEBI:15378"/>
        <dbReference type="ChEBI" id="CHEBI:30616"/>
        <dbReference type="ChEBI" id="CHEBI:32966"/>
        <dbReference type="ChEBI" id="CHEBI:138881"/>
        <dbReference type="ChEBI" id="CHEBI:456216"/>
        <dbReference type="EC" id="2.7.1.56"/>
    </reaction>
</comment>
<comment type="catalytic activity">
    <reaction evidence="7">
        <text>D-tagatofuranose 6-phosphate + ATP = D-tagatofuranose 1,6-bisphosphate + ADP + H(+)</text>
        <dbReference type="Rhea" id="RHEA:12420"/>
        <dbReference type="ChEBI" id="CHEBI:15378"/>
        <dbReference type="ChEBI" id="CHEBI:30616"/>
        <dbReference type="ChEBI" id="CHEBI:58694"/>
        <dbReference type="ChEBI" id="CHEBI:58695"/>
        <dbReference type="ChEBI" id="CHEBI:456216"/>
        <dbReference type="EC" id="2.7.1.144"/>
    </reaction>
</comment>
<dbReference type="InterPro" id="IPR022463">
    <property type="entry name" value="1-PFruKinase"/>
</dbReference>
<dbReference type="InterPro" id="IPR002173">
    <property type="entry name" value="Carboh/pur_kinase_PfkB_CS"/>
</dbReference>
<evidence type="ECO:0000313" key="10">
    <source>
        <dbReference type="EMBL" id="QXM06289.1"/>
    </source>
</evidence>
<comment type="pathway">
    <text evidence="7">Carbohydrate metabolism; D-tagatose 6-phosphate degradation; D-glyceraldehyde 3-phosphate and glycerone phosphate from D-tagatose 6-phosphate: step 1/2.</text>
</comment>
<dbReference type="GO" id="GO:0008662">
    <property type="term" value="F:1-phosphofructokinase activity"/>
    <property type="evidence" value="ECO:0007669"/>
    <property type="project" value="UniProtKB-EC"/>
</dbReference>
<dbReference type="EMBL" id="CP078093">
    <property type="protein sequence ID" value="QXM06289.1"/>
    <property type="molecule type" value="Genomic_DNA"/>
</dbReference>
<evidence type="ECO:0000259" key="9">
    <source>
        <dbReference type="Pfam" id="PF00294"/>
    </source>
</evidence>
<dbReference type="Proteomes" id="UP000886818">
    <property type="component" value="Chromosome"/>
</dbReference>
<dbReference type="PANTHER" id="PTHR46566">
    <property type="entry name" value="1-PHOSPHOFRUCTOKINASE-RELATED"/>
    <property type="match status" value="1"/>
</dbReference>
<dbReference type="CDD" id="cd01164">
    <property type="entry name" value="FruK_PfkB_like"/>
    <property type="match status" value="1"/>
</dbReference>
<dbReference type="PIRSF" id="PIRSF000535">
    <property type="entry name" value="1PFK/6PFK/LacC"/>
    <property type="match status" value="1"/>
</dbReference>
<sequence length="303" mass="33213">MIYTVTLNPSIDYVVKVEDFRLGTVNRVNADYKYPGGKGINVSRVLKNMGIKSKALGFIGGFTGEYIKKYLEAEGIETDFITVKGDTRINIKLKADEETEINGAGPDITEENINVLFEKISKLTSKDYLVLAGNVQKSLSRDIYSKLQEKCINNDVKVVVDTTGESLIVTLKYNPFLIKPNKEELGEIFGVEMNTQEEIILYAKKLREMGAQNVIISMAGEGALLVCKSGVYHGSVPKGVVKNSVGAGDSLIAGFIASYSQNLDIEKAFKMGIASGSATAFSLDLCKREDVEKLLDQVKINKI</sequence>
<evidence type="ECO:0000256" key="8">
    <source>
        <dbReference type="RuleBase" id="RU369061"/>
    </source>
</evidence>
<reference evidence="10" key="1">
    <citation type="submission" date="2021-07" db="EMBL/GenBank/DDBJ databases">
        <title>Complete genome sequence of Crassaminicella sp. 143-21, isolated from a deep-sea hydrothermal vent.</title>
        <authorList>
            <person name="Li X."/>
        </authorList>
    </citation>
    <scope>NUCLEOTIDE SEQUENCE</scope>
    <source>
        <strain evidence="10">143-21</strain>
    </source>
</reference>
<comment type="similarity">
    <text evidence="7">Belongs to the carbohydrate kinase PfkB family. LacC subfamily.</text>
</comment>
<keyword evidence="5 7" id="KW-0067">ATP-binding</keyword>
<dbReference type="Pfam" id="PF00294">
    <property type="entry name" value="PfkB"/>
    <property type="match status" value="1"/>
</dbReference>
<dbReference type="NCBIfam" id="TIGR03168">
    <property type="entry name" value="1-PFK"/>
    <property type="match status" value="1"/>
</dbReference>
<accession>A0ABX8RB48</accession>
<evidence type="ECO:0000256" key="1">
    <source>
        <dbReference type="ARBA" id="ARBA00005380"/>
    </source>
</evidence>
<protein>
    <recommendedName>
        <fullName evidence="7">Tagatose-6-phosphate kinase</fullName>
        <ecNumber evidence="7">2.7.1.144</ecNumber>
    </recommendedName>
</protein>